<dbReference type="SMART" id="SM00082">
    <property type="entry name" value="LRRCT"/>
    <property type="match status" value="1"/>
</dbReference>
<dbReference type="SMART" id="SM00369">
    <property type="entry name" value="LRR_TYP"/>
    <property type="match status" value="6"/>
</dbReference>
<dbReference type="GO" id="GO:0005886">
    <property type="term" value="C:plasma membrane"/>
    <property type="evidence" value="ECO:0007669"/>
    <property type="project" value="TreeGrafter"/>
</dbReference>
<evidence type="ECO:0000313" key="6">
    <source>
        <dbReference type="Proteomes" id="UP000708208"/>
    </source>
</evidence>
<dbReference type="EMBL" id="CAJVCH010120104">
    <property type="protein sequence ID" value="CAG7725300.1"/>
    <property type="molecule type" value="Genomic_DNA"/>
</dbReference>
<dbReference type="AlphaFoldDB" id="A0A8J2P5N0"/>
<gene>
    <name evidence="5" type="ORF">AFUS01_LOCUS14265</name>
</gene>
<dbReference type="InterPro" id="IPR055414">
    <property type="entry name" value="LRR_R13L4/SHOC2-like"/>
</dbReference>
<dbReference type="PANTHER" id="PTHR24369">
    <property type="entry name" value="ANTIGEN BSP, PUTATIVE-RELATED"/>
    <property type="match status" value="1"/>
</dbReference>
<dbReference type="PANTHER" id="PTHR24369:SF210">
    <property type="entry name" value="CHAOPTIN-RELATED"/>
    <property type="match status" value="1"/>
</dbReference>
<keyword evidence="2" id="KW-0732">Signal</keyword>
<dbReference type="Proteomes" id="UP000708208">
    <property type="component" value="Unassembled WGS sequence"/>
</dbReference>
<keyword evidence="1" id="KW-0433">Leucine-rich repeat</keyword>
<keyword evidence="6" id="KW-1185">Reference proteome</keyword>
<dbReference type="Pfam" id="PF23598">
    <property type="entry name" value="LRR_14"/>
    <property type="match status" value="1"/>
</dbReference>
<protein>
    <recommendedName>
        <fullName evidence="4">LRRCT domain-containing protein</fullName>
    </recommendedName>
</protein>
<proteinExistence type="predicted"/>
<reference evidence="5" key="1">
    <citation type="submission" date="2021-06" db="EMBL/GenBank/DDBJ databases">
        <authorList>
            <person name="Hodson N. C."/>
            <person name="Mongue J. A."/>
            <person name="Jaron S. K."/>
        </authorList>
    </citation>
    <scope>NUCLEOTIDE SEQUENCE</scope>
</reference>
<comment type="caution">
    <text evidence="5">The sequence shown here is derived from an EMBL/GenBank/DDBJ whole genome shotgun (WGS) entry which is preliminary data.</text>
</comment>
<dbReference type="InterPro" id="IPR003591">
    <property type="entry name" value="Leu-rich_rpt_typical-subtyp"/>
</dbReference>
<evidence type="ECO:0000256" key="2">
    <source>
        <dbReference type="ARBA" id="ARBA00022729"/>
    </source>
</evidence>
<accession>A0A8J2P5N0</accession>
<sequence>MDPRLPYQAIQYFPLPIEFLTLAHNNIHSVDKNLFDHLPYLESLDMSGNPLKILEGIMKQALAKLRNLQVLDLANTSIDSIPKGMLHNLLDLKTLILADNHFHEVPEELSNSHNLSVLILDGNKFRLLNAESFPESLNTLERLDISYMPTLKEIKTGAFGKLKNLRVLQCHHNRRLTKISDGAFVGITEDPQLWPIREMYLNNNGIHVLHKAMAAWVFVDKLNIQNNPFRCDCNIQWMVEILIPEIQSAKKEYVLDATCREPEEMRGTSLVMLSTEHETFLKCTPEGGQSLGRNDKVLRLPTFQPANAGICFLLPGVCGLKFNDIPQQPL</sequence>
<organism evidence="5 6">
    <name type="scientific">Allacma fusca</name>
    <dbReference type="NCBI Taxonomy" id="39272"/>
    <lineage>
        <taxon>Eukaryota</taxon>
        <taxon>Metazoa</taxon>
        <taxon>Ecdysozoa</taxon>
        <taxon>Arthropoda</taxon>
        <taxon>Hexapoda</taxon>
        <taxon>Collembola</taxon>
        <taxon>Symphypleona</taxon>
        <taxon>Sminthuridae</taxon>
        <taxon>Allacma</taxon>
    </lineage>
</organism>
<evidence type="ECO:0000256" key="1">
    <source>
        <dbReference type="ARBA" id="ARBA00022614"/>
    </source>
</evidence>
<evidence type="ECO:0000259" key="4">
    <source>
        <dbReference type="SMART" id="SM00082"/>
    </source>
</evidence>
<name>A0A8J2P5N0_9HEXA</name>
<keyword evidence="3" id="KW-0677">Repeat</keyword>
<feature type="domain" description="LRRCT" evidence="4">
    <location>
        <begin position="227"/>
        <end position="284"/>
    </location>
</feature>
<evidence type="ECO:0000256" key="3">
    <source>
        <dbReference type="ARBA" id="ARBA00022737"/>
    </source>
</evidence>
<dbReference type="OrthoDB" id="72369at2759"/>
<evidence type="ECO:0000313" key="5">
    <source>
        <dbReference type="EMBL" id="CAG7725300.1"/>
    </source>
</evidence>
<dbReference type="InterPro" id="IPR000483">
    <property type="entry name" value="Cys-rich_flank_reg_C"/>
</dbReference>
<dbReference type="InterPro" id="IPR050541">
    <property type="entry name" value="LRR_TM_domain-containing"/>
</dbReference>